<accession>A0ABS2MZA1</accession>
<evidence type="ECO:0000313" key="4">
    <source>
        <dbReference type="Proteomes" id="UP001296943"/>
    </source>
</evidence>
<keyword evidence="2" id="KW-0472">Membrane</keyword>
<sequence>MKQRYLWIGMALIMISWVGNYLYFQSKQLAAPIFLDHYYEAYGEDEVQLTFYYLTNKKNPADVSYVRIDDVEGYPHQPAGNWIWQDNQNQVQYEQAFRHHYLRSVTIRFNLRMSELFADGKESYAFKEMDVFFQDQTDITADIGEVIIYKNRNDDPIFDNPVSSGSNQHRAQKSIVARQPVTIEEMDVPFEEVANDVSMKVHLQRPRPDGITTEGSSPDWVQGKDNDDWERLPGDDIVEGLFPIYIEESDRIRLYLAFNPNRTSYFDFSIHIKGKTGDGQDFIYQTPFIDSPYLTQESVDQIIGKVEGGEVE</sequence>
<evidence type="ECO:0000256" key="1">
    <source>
        <dbReference type="SAM" id="MobiDB-lite"/>
    </source>
</evidence>
<dbReference type="Proteomes" id="UP001296943">
    <property type="component" value="Unassembled WGS sequence"/>
</dbReference>
<gene>
    <name evidence="3" type="ORF">JOC48_001694</name>
</gene>
<dbReference type="EMBL" id="JAFBDR010000007">
    <property type="protein sequence ID" value="MBM7571211.1"/>
    <property type="molecule type" value="Genomic_DNA"/>
</dbReference>
<keyword evidence="2" id="KW-0812">Transmembrane</keyword>
<evidence type="ECO:0000313" key="3">
    <source>
        <dbReference type="EMBL" id="MBM7571211.1"/>
    </source>
</evidence>
<feature type="region of interest" description="Disordered" evidence="1">
    <location>
        <begin position="206"/>
        <end position="226"/>
    </location>
</feature>
<dbReference type="RefSeq" id="WP_204498667.1">
    <property type="nucleotide sequence ID" value="NZ_JAFBDR010000007.1"/>
</dbReference>
<proteinExistence type="predicted"/>
<name>A0ABS2MZA1_9BACI</name>
<comment type="caution">
    <text evidence="3">The sequence shown here is derived from an EMBL/GenBank/DDBJ whole genome shotgun (WGS) entry which is preliminary data.</text>
</comment>
<evidence type="ECO:0000256" key="2">
    <source>
        <dbReference type="SAM" id="Phobius"/>
    </source>
</evidence>
<keyword evidence="4" id="KW-1185">Reference proteome</keyword>
<organism evidence="3 4">
    <name type="scientific">Aquibacillus albus</name>
    <dbReference type="NCBI Taxonomy" id="1168171"/>
    <lineage>
        <taxon>Bacteria</taxon>
        <taxon>Bacillati</taxon>
        <taxon>Bacillota</taxon>
        <taxon>Bacilli</taxon>
        <taxon>Bacillales</taxon>
        <taxon>Bacillaceae</taxon>
        <taxon>Aquibacillus</taxon>
    </lineage>
</organism>
<protein>
    <submittedName>
        <fullName evidence="3">Uncharacterized protein</fullName>
    </submittedName>
</protein>
<reference evidence="3 4" key="1">
    <citation type="submission" date="2021-01" db="EMBL/GenBank/DDBJ databases">
        <title>Genomic Encyclopedia of Type Strains, Phase IV (KMG-IV): sequencing the most valuable type-strain genomes for metagenomic binning, comparative biology and taxonomic classification.</title>
        <authorList>
            <person name="Goeker M."/>
        </authorList>
    </citation>
    <scope>NUCLEOTIDE SEQUENCE [LARGE SCALE GENOMIC DNA]</scope>
    <source>
        <strain evidence="3 4">DSM 23711</strain>
    </source>
</reference>
<feature type="transmembrane region" description="Helical" evidence="2">
    <location>
        <begin position="5"/>
        <end position="24"/>
    </location>
</feature>
<keyword evidence="2" id="KW-1133">Transmembrane helix</keyword>